<reference evidence="1 2" key="1">
    <citation type="journal article" date="2013" name="Genome Biol. Evol.">
        <title>Complete genomes of two dipteran-associated spiroplasmas provided insights into the origin, dynamics, and impacts of viral invasion in spiroplasma.</title>
        <authorList>
            <person name="Ku C."/>
            <person name="Lo W.S."/>
            <person name="Chen L.L."/>
            <person name="Kuo C.H."/>
        </authorList>
    </citation>
    <scope>NUCLEOTIDE SEQUENCE [LARGE SCALE GENOMIC DNA]</scope>
    <source>
        <strain evidence="1 2">DF-1</strain>
    </source>
</reference>
<name>R4UF01_9MOLU</name>
<dbReference type="STRING" id="1276227.SCHRY_v1c00980"/>
<protein>
    <submittedName>
        <fullName evidence="1">Uncharacterized protein</fullName>
    </submittedName>
</protein>
<evidence type="ECO:0000313" key="2">
    <source>
        <dbReference type="Proteomes" id="UP000013964"/>
    </source>
</evidence>
<dbReference type="EMBL" id="CP005077">
    <property type="protein sequence ID" value="AGM24685.1"/>
    <property type="molecule type" value="Genomic_DNA"/>
</dbReference>
<dbReference type="OrthoDB" id="388557at2"/>
<dbReference type="Proteomes" id="UP000013964">
    <property type="component" value="Chromosome"/>
</dbReference>
<dbReference type="RefSeq" id="WP_016338512.1">
    <property type="nucleotide sequence ID" value="NC_021280.1"/>
</dbReference>
<dbReference type="HOGENOM" id="CLU_1106574_0_0_14"/>
<sequence>MHWNPDQTIEILKEYVYSKDKLDEYRNRVALSNIELPSFYVRENPEQSFSSIVVRLINCKELKKFYNQPEDAWIFESIDEIITNALQESDKLVGFKRHQDIYLALYSDEGQLDYLIDMISYINTTIKIINYSLYEKYNAAKEIKIAIGAANDPSIEMIEELEEEFLVPFDQTNKTDCVLVAENYAAEVVMFNNLAFCTDAWVFKNISFEKQEQIRKNARQYFSIKMPRQKLFSDLIDLEIKEKIEKGTLTF</sequence>
<keyword evidence="2" id="KW-1185">Reference proteome</keyword>
<dbReference type="AlphaFoldDB" id="R4UF01"/>
<proteinExistence type="predicted"/>
<organism evidence="1 2">
    <name type="scientific">Spiroplasma chrysopicola DF-1</name>
    <dbReference type="NCBI Taxonomy" id="1276227"/>
    <lineage>
        <taxon>Bacteria</taxon>
        <taxon>Bacillati</taxon>
        <taxon>Mycoplasmatota</taxon>
        <taxon>Mollicutes</taxon>
        <taxon>Entomoplasmatales</taxon>
        <taxon>Spiroplasmataceae</taxon>
        <taxon>Spiroplasma</taxon>
    </lineage>
</organism>
<gene>
    <name evidence="1" type="ORF">SCHRY_v1c00980</name>
</gene>
<accession>R4UF01</accession>
<evidence type="ECO:0000313" key="1">
    <source>
        <dbReference type="EMBL" id="AGM24685.1"/>
    </source>
</evidence>
<dbReference type="PATRIC" id="fig|1276227.3.peg.98"/>
<dbReference type="KEGG" id="scr:SCHRY_v1c00980"/>